<dbReference type="InterPro" id="IPR036761">
    <property type="entry name" value="TTHA0802/YceI-like_sf"/>
</dbReference>
<keyword evidence="4" id="KW-1185">Reference proteome</keyword>
<dbReference type="PANTHER" id="PTHR34406:SF1">
    <property type="entry name" value="PROTEIN YCEI"/>
    <property type="match status" value="1"/>
</dbReference>
<dbReference type="Proteomes" id="UP000248395">
    <property type="component" value="Unassembled WGS sequence"/>
</dbReference>
<feature type="domain" description="Lipid/polyisoprenoid-binding YceI-like" evidence="2">
    <location>
        <begin position="20"/>
        <end position="180"/>
    </location>
</feature>
<evidence type="ECO:0000256" key="1">
    <source>
        <dbReference type="SAM" id="SignalP"/>
    </source>
</evidence>
<comment type="caution">
    <text evidence="3">The sequence shown here is derived from an EMBL/GenBank/DDBJ whole genome shotgun (WGS) entry which is preliminary data.</text>
</comment>
<proteinExistence type="predicted"/>
<protein>
    <submittedName>
        <fullName evidence="3">Polyisoprenoid-binding protein YceI</fullName>
    </submittedName>
</protein>
<dbReference type="RefSeq" id="WP_233170463.1">
    <property type="nucleotide sequence ID" value="NZ_LNQU01000020.1"/>
</dbReference>
<dbReference type="SMART" id="SM00867">
    <property type="entry name" value="YceI"/>
    <property type="match status" value="1"/>
</dbReference>
<dbReference type="PANTHER" id="PTHR34406">
    <property type="entry name" value="PROTEIN YCEI"/>
    <property type="match status" value="1"/>
</dbReference>
<keyword evidence="1" id="KW-0732">Signal</keyword>
<sequence length="183" mass="19275">MKQLRLIPAALLLVAPLLQAAPLDTGKSQINFTMKQLNVPVTGSFKKFSGTVLLDLKKPEAGKADISIDTASISLPTAEAVGEAKKADWFNVAKFPSARFVSSSIKNLGGGKLQVAGKLTIKGNTRDVTAPFTARQEGALTVVEGVLPVSRLAYKIGEGDWADTGTVADEVQIKFKVAIPAGK</sequence>
<dbReference type="InterPro" id="IPR007372">
    <property type="entry name" value="Lipid/polyisoprenoid-bd_YceI"/>
</dbReference>
<gene>
    <name evidence="3" type="ORF">DFR38_11336</name>
</gene>
<evidence type="ECO:0000259" key="2">
    <source>
        <dbReference type="SMART" id="SM00867"/>
    </source>
</evidence>
<accession>A0A318J680</accession>
<dbReference type="Pfam" id="PF04264">
    <property type="entry name" value="YceI"/>
    <property type="match status" value="1"/>
</dbReference>
<evidence type="ECO:0000313" key="4">
    <source>
        <dbReference type="Proteomes" id="UP000248395"/>
    </source>
</evidence>
<name>A0A318J680_9NEIS</name>
<feature type="signal peptide" evidence="1">
    <location>
        <begin position="1"/>
        <end position="20"/>
    </location>
</feature>
<organism evidence="3 4">
    <name type="scientific">Aquitalea magnusonii</name>
    <dbReference type="NCBI Taxonomy" id="332411"/>
    <lineage>
        <taxon>Bacteria</taxon>
        <taxon>Pseudomonadati</taxon>
        <taxon>Pseudomonadota</taxon>
        <taxon>Betaproteobacteria</taxon>
        <taxon>Neisseriales</taxon>
        <taxon>Chromobacteriaceae</taxon>
        <taxon>Aquitalea</taxon>
    </lineage>
</organism>
<reference evidence="3 4" key="1">
    <citation type="submission" date="2018-05" db="EMBL/GenBank/DDBJ databases">
        <title>Genomic Encyclopedia of Type Strains, Phase IV (KMG-IV): sequencing the most valuable type-strain genomes for metagenomic binning, comparative biology and taxonomic classification.</title>
        <authorList>
            <person name="Goeker M."/>
        </authorList>
    </citation>
    <scope>NUCLEOTIDE SEQUENCE [LARGE SCALE GENOMIC DNA]</scope>
    <source>
        <strain evidence="3 4">DSM 25134</strain>
    </source>
</reference>
<dbReference type="EMBL" id="QJKC01000013">
    <property type="protein sequence ID" value="PXX44354.1"/>
    <property type="molecule type" value="Genomic_DNA"/>
</dbReference>
<dbReference type="Gene3D" id="2.40.128.110">
    <property type="entry name" value="Lipid/polyisoprenoid-binding, YceI-like"/>
    <property type="match status" value="1"/>
</dbReference>
<feature type="chain" id="PRO_5016360724" evidence="1">
    <location>
        <begin position="21"/>
        <end position="183"/>
    </location>
</feature>
<dbReference type="AlphaFoldDB" id="A0A318J680"/>
<dbReference type="SUPFAM" id="SSF101874">
    <property type="entry name" value="YceI-like"/>
    <property type="match status" value="1"/>
</dbReference>
<evidence type="ECO:0000313" key="3">
    <source>
        <dbReference type="EMBL" id="PXX44354.1"/>
    </source>
</evidence>